<organism evidence="1 2">
    <name type="scientific">Kitasatospora xanthocidica</name>
    <dbReference type="NCBI Taxonomy" id="83382"/>
    <lineage>
        <taxon>Bacteria</taxon>
        <taxon>Bacillati</taxon>
        <taxon>Actinomycetota</taxon>
        <taxon>Actinomycetes</taxon>
        <taxon>Kitasatosporales</taxon>
        <taxon>Streptomycetaceae</taxon>
        <taxon>Kitasatospora</taxon>
    </lineage>
</organism>
<dbReference type="RefSeq" id="WP_117487689.1">
    <property type="nucleotide sequence ID" value="NZ_QVIG01000001.1"/>
</dbReference>
<accession>A0A372ZUQ3</accession>
<evidence type="ECO:0000313" key="2">
    <source>
        <dbReference type="Proteomes" id="UP000263377"/>
    </source>
</evidence>
<dbReference type="EMBL" id="QVIG01000001">
    <property type="protein sequence ID" value="RGD59491.1"/>
    <property type="molecule type" value="Genomic_DNA"/>
</dbReference>
<evidence type="ECO:0000313" key="1">
    <source>
        <dbReference type="EMBL" id="RGD59491.1"/>
    </source>
</evidence>
<dbReference type="Proteomes" id="UP000263377">
    <property type="component" value="Unassembled WGS sequence"/>
</dbReference>
<sequence>MQRGDAEYAAALEAMEGILLDWVTRPFRPLYYSDLSSMLVGDGHPVPAHDGPMPYLLEDCTRLHGGKEAPMLSAVVVRKGKERPSAGFFKLARAVPFLRRGADEPLWLAELAWLERTYVDV</sequence>
<proteinExistence type="predicted"/>
<protein>
    <submittedName>
        <fullName evidence="1">Uncharacterized protein</fullName>
    </submittedName>
</protein>
<comment type="caution">
    <text evidence="1">The sequence shown here is derived from an EMBL/GenBank/DDBJ whole genome shotgun (WGS) entry which is preliminary data.</text>
</comment>
<gene>
    <name evidence="1" type="ORF">DR950_18335</name>
</gene>
<name>A0A372ZUQ3_9ACTN</name>
<reference evidence="1 2" key="1">
    <citation type="submission" date="2018-08" db="EMBL/GenBank/DDBJ databases">
        <title>Diversity &amp; Physiological Properties of Lignin-Decomposing Actinobacteria from Soil.</title>
        <authorList>
            <person name="Roh S.G."/>
            <person name="Kim S.B."/>
        </authorList>
    </citation>
    <scope>NUCLEOTIDE SEQUENCE [LARGE SCALE GENOMIC DNA]</scope>
    <source>
        <strain evidence="1 2">MMS17-GH009</strain>
    </source>
</reference>
<keyword evidence="2" id="KW-1185">Reference proteome</keyword>
<dbReference type="AlphaFoldDB" id="A0A372ZUQ3"/>